<reference evidence="4 5" key="1">
    <citation type="submission" date="2017-02" db="EMBL/GenBank/DDBJ databases">
        <authorList>
            <person name="Peterson S.W."/>
        </authorList>
    </citation>
    <scope>NUCLEOTIDE SEQUENCE [LARGE SCALE GENOMIC DNA]</scope>
    <source>
        <strain evidence="4 5">DSM 18108</strain>
    </source>
</reference>
<dbReference type="STRING" id="393003.SAMN05660461_3748"/>
<keyword evidence="1" id="KW-0472">Membrane</keyword>
<dbReference type="Pfam" id="PF04773">
    <property type="entry name" value="FecR"/>
    <property type="match status" value="1"/>
</dbReference>
<dbReference type="PIRSF" id="PIRSF018266">
    <property type="entry name" value="FecR"/>
    <property type="match status" value="1"/>
</dbReference>
<sequence length="332" mass="37573">MSRQINRELIEKFLAGKCSAEEERLVNLFLKDPASEKLLEDILSANAGKDWIVFENDKSVHPRQQELKKSMQERIGHVNIARRRSLLHLRHAAIWIGLILTAMGIYTISYLSNKRGTQVAFVESNNPNGQRSKIILSDSSVVYLGAGSRLKYPENFSGDTRDIYLYGEAFFEVTKEKHKPFTVHTGDVQTKVLGTSFKIEAFKNKPLLVEVATGKVKVDQVGTDFSRSLAVLTPGQKVLFDHGEIKRETVDPEEVQDLKEARLTFNNASLNDIAEVLQRWYNVKITFKQHTKSAEKMTLTLDARVPIDKILNVLAAAGHFSYEMKNGEIVIR</sequence>
<name>A0A1T5P4H5_9BACT</name>
<dbReference type="InterPro" id="IPR032508">
    <property type="entry name" value="FecR_C"/>
</dbReference>
<dbReference type="InterPro" id="IPR006860">
    <property type="entry name" value="FecR"/>
</dbReference>
<dbReference type="GO" id="GO:0016989">
    <property type="term" value="F:sigma factor antagonist activity"/>
    <property type="evidence" value="ECO:0007669"/>
    <property type="project" value="TreeGrafter"/>
</dbReference>
<dbReference type="PANTHER" id="PTHR30273:SF2">
    <property type="entry name" value="PROTEIN FECR"/>
    <property type="match status" value="1"/>
</dbReference>
<evidence type="ECO:0000259" key="3">
    <source>
        <dbReference type="Pfam" id="PF16344"/>
    </source>
</evidence>
<gene>
    <name evidence="4" type="ORF">SAMN05660461_3748</name>
</gene>
<keyword evidence="1" id="KW-1133">Transmembrane helix</keyword>
<feature type="domain" description="FecR protein" evidence="2">
    <location>
        <begin position="128"/>
        <end position="217"/>
    </location>
</feature>
<feature type="transmembrane region" description="Helical" evidence="1">
    <location>
        <begin position="92"/>
        <end position="111"/>
    </location>
</feature>
<evidence type="ECO:0000313" key="4">
    <source>
        <dbReference type="EMBL" id="SKD07660.1"/>
    </source>
</evidence>
<dbReference type="PANTHER" id="PTHR30273">
    <property type="entry name" value="PERIPLASMIC SIGNAL SENSOR AND SIGMA FACTOR ACTIVATOR FECR-RELATED"/>
    <property type="match status" value="1"/>
</dbReference>
<dbReference type="Gene3D" id="3.55.50.30">
    <property type="match status" value="1"/>
</dbReference>
<keyword evidence="5" id="KW-1185">Reference proteome</keyword>
<dbReference type="Proteomes" id="UP000190166">
    <property type="component" value="Unassembled WGS sequence"/>
</dbReference>
<dbReference type="Gene3D" id="2.60.120.1440">
    <property type="match status" value="1"/>
</dbReference>
<proteinExistence type="predicted"/>
<accession>A0A1T5P4H5</accession>
<keyword evidence="1" id="KW-0812">Transmembrane</keyword>
<protein>
    <submittedName>
        <fullName evidence="4">FecR family protein</fullName>
    </submittedName>
</protein>
<feature type="domain" description="Protein FecR C-terminal" evidence="3">
    <location>
        <begin position="262"/>
        <end position="331"/>
    </location>
</feature>
<evidence type="ECO:0000313" key="5">
    <source>
        <dbReference type="Proteomes" id="UP000190166"/>
    </source>
</evidence>
<dbReference type="AlphaFoldDB" id="A0A1T5P4H5"/>
<evidence type="ECO:0000256" key="1">
    <source>
        <dbReference type="SAM" id="Phobius"/>
    </source>
</evidence>
<dbReference type="InterPro" id="IPR012373">
    <property type="entry name" value="Ferrdict_sens_TM"/>
</dbReference>
<dbReference type="Pfam" id="PF16344">
    <property type="entry name" value="FecR_C"/>
    <property type="match status" value="1"/>
</dbReference>
<organism evidence="4 5">
    <name type="scientific">Chitinophaga ginsengisegetis</name>
    <dbReference type="NCBI Taxonomy" id="393003"/>
    <lineage>
        <taxon>Bacteria</taxon>
        <taxon>Pseudomonadati</taxon>
        <taxon>Bacteroidota</taxon>
        <taxon>Chitinophagia</taxon>
        <taxon>Chitinophagales</taxon>
        <taxon>Chitinophagaceae</taxon>
        <taxon>Chitinophaga</taxon>
    </lineage>
</organism>
<evidence type="ECO:0000259" key="2">
    <source>
        <dbReference type="Pfam" id="PF04773"/>
    </source>
</evidence>
<dbReference type="RefSeq" id="WP_079471042.1">
    <property type="nucleotide sequence ID" value="NZ_FUZZ01000003.1"/>
</dbReference>
<dbReference type="EMBL" id="FUZZ01000003">
    <property type="protein sequence ID" value="SKD07660.1"/>
    <property type="molecule type" value="Genomic_DNA"/>
</dbReference>